<dbReference type="SUPFAM" id="SSF52833">
    <property type="entry name" value="Thioredoxin-like"/>
    <property type="match status" value="3"/>
</dbReference>
<dbReference type="PANTHER" id="PTHR45815:SF3">
    <property type="entry name" value="PROTEIN DISULFIDE-ISOMERASE A6"/>
    <property type="match status" value="1"/>
</dbReference>
<dbReference type="PRINTS" id="PR00421">
    <property type="entry name" value="THIOREDOXIN"/>
</dbReference>
<comment type="caution">
    <text evidence="10">The sequence shown here is derived from an EMBL/GenBank/DDBJ whole genome shotgun (WGS) entry which is preliminary data.</text>
</comment>
<dbReference type="InterPro" id="IPR013766">
    <property type="entry name" value="Thioredoxin_domain"/>
</dbReference>
<feature type="chain" id="PRO_5034366045" description="protein disulfide-isomerase" evidence="8">
    <location>
        <begin position="22"/>
        <end position="438"/>
    </location>
</feature>
<evidence type="ECO:0000256" key="8">
    <source>
        <dbReference type="SAM" id="SignalP"/>
    </source>
</evidence>
<accession>A0A8H7R020</accession>
<evidence type="ECO:0000313" key="10">
    <source>
        <dbReference type="EMBL" id="KAG2201415.1"/>
    </source>
</evidence>
<dbReference type="GO" id="GO:0034976">
    <property type="term" value="P:response to endoplasmic reticulum stress"/>
    <property type="evidence" value="ECO:0007669"/>
    <property type="project" value="TreeGrafter"/>
</dbReference>
<evidence type="ECO:0000256" key="1">
    <source>
        <dbReference type="ARBA" id="ARBA00001182"/>
    </source>
</evidence>
<keyword evidence="11" id="KW-1185">Reference proteome</keyword>
<gene>
    <name evidence="10" type="ORF">INT47_001464</name>
</gene>
<dbReference type="GO" id="GO:0003756">
    <property type="term" value="F:protein disulfide isomerase activity"/>
    <property type="evidence" value="ECO:0007669"/>
    <property type="project" value="UniProtKB-EC"/>
</dbReference>
<dbReference type="InterPro" id="IPR036249">
    <property type="entry name" value="Thioredoxin-like_sf"/>
</dbReference>
<evidence type="ECO:0000256" key="3">
    <source>
        <dbReference type="ARBA" id="ARBA00012723"/>
    </source>
</evidence>
<keyword evidence="5" id="KW-0413">Isomerase</keyword>
<evidence type="ECO:0000256" key="2">
    <source>
        <dbReference type="ARBA" id="ARBA00004319"/>
    </source>
</evidence>
<dbReference type="GO" id="GO:0015035">
    <property type="term" value="F:protein-disulfide reductase activity"/>
    <property type="evidence" value="ECO:0007669"/>
    <property type="project" value="TreeGrafter"/>
</dbReference>
<dbReference type="GO" id="GO:0005788">
    <property type="term" value="C:endoplasmic reticulum lumen"/>
    <property type="evidence" value="ECO:0007669"/>
    <property type="project" value="UniProtKB-SubCell"/>
</dbReference>
<dbReference type="EMBL" id="JAEPRD010000071">
    <property type="protein sequence ID" value="KAG2201415.1"/>
    <property type="molecule type" value="Genomic_DNA"/>
</dbReference>
<evidence type="ECO:0000256" key="7">
    <source>
        <dbReference type="SAM" id="MobiDB-lite"/>
    </source>
</evidence>
<keyword evidence="4" id="KW-1015">Disulfide bond</keyword>
<dbReference type="EC" id="5.3.4.1" evidence="3"/>
<feature type="signal peptide" evidence="8">
    <location>
        <begin position="1"/>
        <end position="21"/>
    </location>
</feature>
<evidence type="ECO:0000259" key="9">
    <source>
        <dbReference type="PROSITE" id="PS51352"/>
    </source>
</evidence>
<dbReference type="Pfam" id="PF00085">
    <property type="entry name" value="Thioredoxin"/>
    <property type="match status" value="2"/>
</dbReference>
<evidence type="ECO:0000256" key="4">
    <source>
        <dbReference type="ARBA" id="ARBA00023157"/>
    </source>
</evidence>
<organism evidence="10 11">
    <name type="scientific">Mucor saturninus</name>
    <dbReference type="NCBI Taxonomy" id="64648"/>
    <lineage>
        <taxon>Eukaryota</taxon>
        <taxon>Fungi</taxon>
        <taxon>Fungi incertae sedis</taxon>
        <taxon>Mucoromycota</taxon>
        <taxon>Mucoromycotina</taxon>
        <taxon>Mucoromycetes</taxon>
        <taxon>Mucorales</taxon>
        <taxon>Mucorineae</taxon>
        <taxon>Mucoraceae</taxon>
        <taxon>Mucor</taxon>
    </lineage>
</organism>
<reference evidence="10" key="1">
    <citation type="submission" date="2020-12" db="EMBL/GenBank/DDBJ databases">
        <title>Metabolic potential, ecology and presence of endohyphal bacteria is reflected in genomic diversity of Mucoromycotina.</title>
        <authorList>
            <person name="Muszewska A."/>
            <person name="Okrasinska A."/>
            <person name="Steczkiewicz K."/>
            <person name="Drgas O."/>
            <person name="Orlowska M."/>
            <person name="Perlinska-Lenart U."/>
            <person name="Aleksandrzak-Piekarczyk T."/>
            <person name="Szatraj K."/>
            <person name="Zielenkiewicz U."/>
            <person name="Pilsyk S."/>
            <person name="Malc E."/>
            <person name="Mieczkowski P."/>
            <person name="Kruszewska J.S."/>
            <person name="Biernat P."/>
            <person name="Pawlowska J."/>
        </authorList>
    </citation>
    <scope>NUCLEOTIDE SEQUENCE</scope>
    <source>
        <strain evidence="10">WA0000017839</strain>
    </source>
</reference>
<protein>
    <recommendedName>
        <fullName evidence="3">protein disulfide-isomerase</fullName>
        <ecNumber evidence="3">5.3.4.1</ecNumber>
    </recommendedName>
</protein>
<dbReference type="InterPro" id="IPR057305">
    <property type="entry name" value="Thioredox_PDIA6_C"/>
</dbReference>
<feature type="region of interest" description="Disordered" evidence="7">
    <location>
        <begin position="415"/>
        <end position="438"/>
    </location>
</feature>
<name>A0A8H7R020_9FUNG</name>
<dbReference type="PANTHER" id="PTHR45815">
    <property type="entry name" value="PROTEIN DISULFIDE-ISOMERASE A6"/>
    <property type="match status" value="1"/>
</dbReference>
<dbReference type="Gene3D" id="3.40.30.10">
    <property type="entry name" value="Glutaredoxin"/>
    <property type="match status" value="2"/>
</dbReference>
<comment type="subcellular location">
    <subcellularLocation>
        <location evidence="2">Endoplasmic reticulum lumen</location>
    </subcellularLocation>
</comment>
<dbReference type="Pfam" id="PF24541">
    <property type="entry name" value="Thioredox_PDIA6_C"/>
    <property type="match status" value="1"/>
</dbReference>
<comment type="catalytic activity">
    <reaction evidence="1">
        <text>Catalyzes the rearrangement of -S-S- bonds in proteins.</text>
        <dbReference type="EC" id="5.3.4.1"/>
    </reaction>
</comment>
<feature type="region of interest" description="Disordered" evidence="7">
    <location>
        <begin position="258"/>
        <end position="280"/>
    </location>
</feature>
<evidence type="ECO:0000313" key="11">
    <source>
        <dbReference type="Proteomes" id="UP000603453"/>
    </source>
</evidence>
<proteinExistence type="predicted"/>
<dbReference type="PROSITE" id="PS51352">
    <property type="entry name" value="THIOREDOXIN_2"/>
    <property type="match status" value="1"/>
</dbReference>
<keyword evidence="8" id="KW-0732">Signal</keyword>
<dbReference type="AlphaFoldDB" id="A0A8H7R020"/>
<evidence type="ECO:0000256" key="5">
    <source>
        <dbReference type="ARBA" id="ARBA00023235"/>
    </source>
</evidence>
<dbReference type="Proteomes" id="UP000603453">
    <property type="component" value="Unassembled WGS sequence"/>
</dbReference>
<sequence length="438" mass="48747">MKTQFVGAFLAVWANLALTQAFYSPKDDVLNLTPQNFGPAILDTDQLVAVEFYAPWCGHCQKLAPEWKKAATNLKGLVSLAAVDCDVEANKGICAMYEIKGFPTIKLFSPELRKNKKTGELTKVPTDYQGPRDAKSIVDSLLSSQPSNVQFVKWNEKDVKSKKSISLENFLENETLPKALLFTNKPSTTPLYKALSVDFKNRMAVGEVKQSEKNIVAEYGVESFPTLIVISPTEGTVKFEGKLNRDSLKKFMEKYALPPTDKNAKTGKSSPPPPAPKKEVKKKVVQAIEDDTMMASHCLNAPGNTVCVIAITGDEDKQDTLDTLSILKDTEKKSEGIDLQYGWIHADQASDITNTLQLSQDYPSIFIIHPSKQLYKNYVGSWSEKNLQQWLAQVSSGRINAWGYQGDLKINEKPAPVEAEEEIEEEVAHKNEPVRDEL</sequence>
<feature type="domain" description="Thioredoxin" evidence="9">
    <location>
        <begin position="1"/>
        <end position="147"/>
    </location>
</feature>
<keyword evidence="6" id="KW-0676">Redox-active center</keyword>
<feature type="compositionally biased region" description="Basic and acidic residues" evidence="7">
    <location>
        <begin position="426"/>
        <end position="438"/>
    </location>
</feature>
<evidence type="ECO:0000256" key="6">
    <source>
        <dbReference type="ARBA" id="ARBA00023284"/>
    </source>
</evidence>
<dbReference type="OrthoDB" id="427280at2759"/>